<feature type="domain" description="PGG" evidence="2">
    <location>
        <begin position="159"/>
        <end position="239"/>
    </location>
</feature>
<feature type="transmembrane region" description="Helical" evidence="1">
    <location>
        <begin position="214"/>
        <end position="240"/>
    </location>
</feature>
<accession>A0A2U1LD83</accession>
<dbReference type="Proteomes" id="UP000245207">
    <property type="component" value="Unassembled WGS sequence"/>
</dbReference>
<gene>
    <name evidence="3" type="ORF">CTI12_AA388420</name>
</gene>
<dbReference type="InterPro" id="IPR026961">
    <property type="entry name" value="PGG_dom"/>
</dbReference>
<dbReference type="PANTHER" id="PTHR24177">
    <property type="entry name" value="CASKIN"/>
    <property type="match status" value="1"/>
</dbReference>
<evidence type="ECO:0000313" key="3">
    <source>
        <dbReference type="EMBL" id="PWA46934.1"/>
    </source>
</evidence>
<dbReference type="EMBL" id="PKPP01010042">
    <property type="protein sequence ID" value="PWA46934.1"/>
    <property type="molecule type" value="Genomic_DNA"/>
</dbReference>
<evidence type="ECO:0000259" key="2">
    <source>
        <dbReference type="Pfam" id="PF13962"/>
    </source>
</evidence>
<evidence type="ECO:0000313" key="4">
    <source>
        <dbReference type="Proteomes" id="UP000245207"/>
    </source>
</evidence>
<dbReference type="GO" id="GO:0016020">
    <property type="term" value="C:membrane"/>
    <property type="evidence" value="ECO:0007669"/>
    <property type="project" value="TreeGrafter"/>
</dbReference>
<reference evidence="3 4" key="1">
    <citation type="journal article" date="2018" name="Mol. Plant">
        <title>The genome of Artemisia annua provides insight into the evolution of Asteraceae family and artemisinin biosynthesis.</title>
        <authorList>
            <person name="Shen Q."/>
            <person name="Zhang L."/>
            <person name="Liao Z."/>
            <person name="Wang S."/>
            <person name="Yan T."/>
            <person name="Shi P."/>
            <person name="Liu M."/>
            <person name="Fu X."/>
            <person name="Pan Q."/>
            <person name="Wang Y."/>
            <person name="Lv Z."/>
            <person name="Lu X."/>
            <person name="Zhang F."/>
            <person name="Jiang W."/>
            <person name="Ma Y."/>
            <person name="Chen M."/>
            <person name="Hao X."/>
            <person name="Li L."/>
            <person name="Tang Y."/>
            <person name="Lv G."/>
            <person name="Zhou Y."/>
            <person name="Sun X."/>
            <person name="Brodelius P.E."/>
            <person name="Rose J.K.C."/>
            <person name="Tang K."/>
        </authorList>
    </citation>
    <scope>NUCLEOTIDE SEQUENCE [LARGE SCALE GENOMIC DNA]</scope>
    <source>
        <strain evidence="4">cv. Huhao1</strain>
        <tissue evidence="3">Leaf</tissue>
    </source>
</reference>
<proteinExistence type="predicted"/>
<dbReference type="Pfam" id="PF13962">
    <property type="entry name" value="PGG"/>
    <property type="match status" value="1"/>
</dbReference>
<dbReference type="OrthoDB" id="769595at2759"/>
<name>A0A2U1LD83_ARTAN</name>
<sequence length="301" mass="34363">MLEFICDEIDASCSNDTNHPYYSRPIFEAVRQDAYKVVQQILSRSYNLIDFKNQQGHNIIQLAVINRSEKVYNLFYPIIKRTESYSTMTDSSMNNLVHLAGRLAPSYVLSRTPLPQVQHCNYSVSSNGVRSRWILQEVEKLMLPTHLLKENIYMETPEMETGIPLFRKEIAFTIFAVADAISLFSAATSLLVFLSIITTHFSKKDFRESLPRRLIIGLCVLFISATAIMVAFCTALYLVFCDQRPWMLAPIGGLACLPIAVIATLQFPLVVDLFISTSFPIFQKDKFDFVESEILLRMDEE</sequence>
<keyword evidence="1" id="KW-0812">Transmembrane</keyword>
<keyword evidence="1" id="KW-1133">Transmembrane helix</keyword>
<dbReference type="PANTHER" id="PTHR24177:SF475">
    <property type="entry name" value="ANKYRIN REPEAT-CONTAINING DOMAIN, PGG DOMAIN PROTEIN-RELATED"/>
    <property type="match status" value="1"/>
</dbReference>
<dbReference type="STRING" id="35608.A0A2U1LD83"/>
<keyword evidence="1" id="KW-0472">Membrane</keyword>
<comment type="caution">
    <text evidence="3">The sequence shown here is derived from an EMBL/GenBank/DDBJ whole genome shotgun (WGS) entry which is preliminary data.</text>
</comment>
<keyword evidence="4" id="KW-1185">Reference proteome</keyword>
<feature type="transmembrane region" description="Helical" evidence="1">
    <location>
        <begin position="246"/>
        <end position="275"/>
    </location>
</feature>
<feature type="transmembrane region" description="Helical" evidence="1">
    <location>
        <begin position="170"/>
        <end position="194"/>
    </location>
</feature>
<protein>
    <submittedName>
        <fullName evidence="3">Ankyrin repeat-containing protein</fullName>
    </submittedName>
</protein>
<evidence type="ECO:0000256" key="1">
    <source>
        <dbReference type="SAM" id="Phobius"/>
    </source>
</evidence>
<organism evidence="3 4">
    <name type="scientific">Artemisia annua</name>
    <name type="common">Sweet wormwood</name>
    <dbReference type="NCBI Taxonomy" id="35608"/>
    <lineage>
        <taxon>Eukaryota</taxon>
        <taxon>Viridiplantae</taxon>
        <taxon>Streptophyta</taxon>
        <taxon>Embryophyta</taxon>
        <taxon>Tracheophyta</taxon>
        <taxon>Spermatophyta</taxon>
        <taxon>Magnoliopsida</taxon>
        <taxon>eudicotyledons</taxon>
        <taxon>Gunneridae</taxon>
        <taxon>Pentapetalae</taxon>
        <taxon>asterids</taxon>
        <taxon>campanulids</taxon>
        <taxon>Asterales</taxon>
        <taxon>Asteraceae</taxon>
        <taxon>Asteroideae</taxon>
        <taxon>Anthemideae</taxon>
        <taxon>Artemisiinae</taxon>
        <taxon>Artemisia</taxon>
    </lineage>
</organism>
<dbReference type="AlphaFoldDB" id="A0A2U1LD83"/>